<proteinExistence type="predicted"/>
<sequence length="356" mass="39629">MGGCKRHRQLPSVQSHIAWVVEERFNRKEGSLIITKAFSERLTKGFVGTPKLSVLRCSNGTHWRALDLIRGPQCGGVTGGDNIPWKGSNGTQWRALDLIRGPQCGVLQVVSEPMHSWKCANEDVRPLRGVLVGRCKRHQQLSSVQSHIVWVVEERNSKVKRAQRSSLKSLLGSQQPRAPCANPLMPKLRFYSWFALSELGLELAFLPFPIWLIPAGCSVDTVEYWCMRECHVDVPATLFSSKFPCSGGVLPHLRKFSLHLANQGELSTRGMNGHKASYAPQQFMRDNRTPDIGIVLAGRGEVRTSQVATHGLGSFNAPIFVLHLGRLSAGLPPPFDHKFKIRRLGFHKTLTVVIVP</sequence>
<dbReference type="EMBL" id="VOIH02000001">
    <property type="protein sequence ID" value="KAF3456052.1"/>
    <property type="molecule type" value="Genomic_DNA"/>
</dbReference>
<dbReference type="Proteomes" id="UP000796880">
    <property type="component" value="Unassembled WGS sequence"/>
</dbReference>
<organism evidence="1 2">
    <name type="scientific">Rhamnella rubrinervis</name>
    <dbReference type="NCBI Taxonomy" id="2594499"/>
    <lineage>
        <taxon>Eukaryota</taxon>
        <taxon>Viridiplantae</taxon>
        <taxon>Streptophyta</taxon>
        <taxon>Embryophyta</taxon>
        <taxon>Tracheophyta</taxon>
        <taxon>Spermatophyta</taxon>
        <taxon>Magnoliopsida</taxon>
        <taxon>eudicotyledons</taxon>
        <taxon>Gunneridae</taxon>
        <taxon>Pentapetalae</taxon>
        <taxon>rosids</taxon>
        <taxon>fabids</taxon>
        <taxon>Rosales</taxon>
        <taxon>Rhamnaceae</taxon>
        <taxon>rhamnoid group</taxon>
        <taxon>Rhamneae</taxon>
        <taxon>Rhamnella</taxon>
    </lineage>
</organism>
<name>A0A8K0MRM5_9ROSA</name>
<evidence type="ECO:0000313" key="2">
    <source>
        <dbReference type="Proteomes" id="UP000796880"/>
    </source>
</evidence>
<reference evidence="1" key="1">
    <citation type="submission" date="2020-03" db="EMBL/GenBank/DDBJ databases">
        <title>A high-quality chromosome-level genome assembly of a woody plant with both climbing and erect habits, Rhamnella rubrinervis.</title>
        <authorList>
            <person name="Lu Z."/>
            <person name="Yang Y."/>
            <person name="Zhu X."/>
            <person name="Sun Y."/>
        </authorList>
    </citation>
    <scope>NUCLEOTIDE SEQUENCE</scope>
    <source>
        <strain evidence="1">BYM</strain>
        <tissue evidence="1">Leaf</tissue>
    </source>
</reference>
<gene>
    <name evidence="1" type="ORF">FNV43_RR00695</name>
</gene>
<comment type="caution">
    <text evidence="1">The sequence shown here is derived from an EMBL/GenBank/DDBJ whole genome shotgun (WGS) entry which is preliminary data.</text>
</comment>
<dbReference type="AlphaFoldDB" id="A0A8K0MRM5"/>
<evidence type="ECO:0000313" key="1">
    <source>
        <dbReference type="EMBL" id="KAF3456052.1"/>
    </source>
</evidence>
<accession>A0A8K0MRM5</accession>
<protein>
    <submittedName>
        <fullName evidence="1">Uncharacterized protein</fullName>
    </submittedName>
</protein>
<keyword evidence="2" id="KW-1185">Reference proteome</keyword>